<accession>A0A6J5S6B5</accession>
<protein>
    <submittedName>
        <fullName evidence="1">Uncharacterized protein</fullName>
    </submittedName>
</protein>
<name>A0A6J5S6B5_9CAUD</name>
<organism evidence="1">
    <name type="scientific">uncultured Caudovirales phage</name>
    <dbReference type="NCBI Taxonomy" id="2100421"/>
    <lineage>
        <taxon>Viruses</taxon>
        <taxon>Duplodnaviria</taxon>
        <taxon>Heunggongvirae</taxon>
        <taxon>Uroviricota</taxon>
        <taxon>Caudoviricetes</taxon>
        <taxon>Peduoviridae</taxon>
        <taxon>Maltschvirus</taxon>
        <taxon>Maltschvirus maltsch</taxon>
    </lineage>
</organism>
<proteinExistence type="predicted"/>
<evidence type="ECO:0000313" key="1">
    <source>
        <dbReference type="EMBL" id="CAB4204073.1"/>
    </source>
</evidence>
<sequence length="93" mass="10072">MTTEQQMSVVRVIWHDAHSVGAGWQPIDDIDDEPCVVESVGFLLPESKAGHIVISQSITDDQQTDHILAVPVAMIQMMQVLSVHSVGVVSPSP</sequence>
<reference evidence="1" key="1">
    <citation type="submission" date="2020-05" db="EMBL/GenBank/DDBJ databases">
        <authorList>
            <person name="Chiriac C."/>
            <person name="Salcher M."/>
            <person name="Ghai R."/>
            <person name="Kavagutti S V."/>
        </authorList>
    </citation>
    <scope>NUCLEOTIDE SEQUENCE</scope>
</reference>
<gene>
    <name evidence="1" type="ORF">UFOVP1387_39</name>
</gene>
<dbReference type="EMBL" id="LR797337">
    <property type="protein sequence ID" value="CAB4204073.1"/>
    <property type="molecule type" value="Genomic_DNA"/>
</dbReference>